<evidence type="ECO:0000256" key="5">
    <source>
        <dbReference type="ARBA" id="ARBA00008391"/>
    </source>
</evidence>
<dbReference type="Proteomes" id="UP000287394">
    <property type="component" value="Chromosome"/>
</dbReference>
<dbReference type="GO" id="GO:0006178">
    <property type="term" value="P:guanine salvage"/>
    <property type="evidence" value="ECO:0007669"/>
    <property type="project" value="TreeGrafter"/>
</dbReference>
<organism evidence="16 17">
    <name type="scientific">Capsulimonas corticalis</name>
    <dbReference type="NCBI Taxonomy" id="2219043"/>
    <lineage>
        <taxon>Bacteria</taxon>
        <taxon>Bacillati</taxon>
        <taxon>Armatimonadota</taxon>
        <taxon>Armatimonadia</taxon>
        <taxon>Capsulimonadales</taxon>
        <taxon>Capsulimonadaceae</taxon>
        <taxon>Capsulimonas</taxon>
    </lineage>
</organism>
<keyword evidence="9 15" id="KW-0479">Metal-binding</keyword>
<keyword evidence="17" id="KW-1185">Reference proteome</keyword>
<evidence type="ECO:0000256" key="3">
    <source>
        <dbReference type="ARBA" id="ARBA00004669"/>
    </source>
</evidence>
<keyword evidence="12 15" id="KW-0460">Magnesium</keyword>
<accession>A0A402CPB4</accession>
<keyword evidence="11 15" id="KW-0547">Nucleotide-binding</keyword>
<reference evidence="16 17" key="1">
    <citation type="journal article" date="2019" name="Int. J. Syst. Evol. Microbiol.">
        <title>Capsulimonas corticalis gen. nov., sp. nov., an aerobic capsulated bacterium, of a novel bacterial order, Capsulimonadales ord. nov., of the class Armatimonadia of the phylum Armatimonadetes.</title>
        <authorList>
            <person name="Li J."/>
            <person name="Kudo C."/>
            <person name="Tonouchi A."/>
        </authorList>
    </citation>
    <scope>NUCLEOTIDE SEQUENCE [LARGE SCALE GENOMIC DNA]</scope>
    <source>
        <strain evidence="16 17">AX-7</strain>
    </source>
</reference>
<comment type="cofactor">
    <cofactor evidence="1 15">
        <name>Mg(2+)</name>
        <dbReference type="ChEBI" id="CHEBI:18420"/>
    </cofactor>
</comment>
<keyword evidence="6 15" id="KW-0963">Cytoplasm</keyword>
<comment type="pathway">
    <text evidence="4">Purine metabolism; GMP biosynthesis via salvage pathway; GMP from guanine: step 1/1.</text>
</comment>
<evidence type="ECO:0000256" key="1">
    <source>
        <dbReference type="ARBA" id="ARBA00001946"/>
    </source>
</evidence>
<evidence type="ECO:0000313" key="17">
    <source>
        <dbReference type="Proteomes" id="UP000287394"/>
    </source>
</evidence>
<dbReference type="FunFam" id="3.40.50.2020:FF:000006">
    <property type="entry name" value="Hypoxanthine phosphoribosyltransferase"/>
    <property type="match status" value="1"/>
</dbReference>
<keyword evidence="7 15" id="KW-0328">Glycosyltransferase</keyword>
<keyword evidence="8 15" id="KW-0808">Transferase</keyword>
<dbReference type="EMBL" id="AP025739">
    <property type="protein sequence ID" value="BDI33022.1"/>
    <property type="molecule type" value="Genomic_DNA"/>
</dbReference>
<evidence type="ECO:0000256" key="13">
    <source>
        <dbReference type="ARBA" id="ARBA00048811"/>
    </source>
</evidence>
<dbReference type="EC" id="2.4.2.8" evidence="15"/>
<dbReference type="GO" id="GO:0052657">
    <property type="term" value="F:guanine phosphoribosyltransferase activity"/>
    <property type="evidence" value="ECO:0007669"/>
    <property type="project" value="UniProtKB-ARBA"/>
</dbReference>
<proteinExistence type="inferred from homology"/>
<dbReference type="PANTHER" id="PTHR43340">
    <property type="entry name" value="HYPOXANTHINE-GUANINE PHOSPHORIBOSYLTRANSFERASE"/>
    <property type="match status" value="1"/>
</dbReference>
<evidence type="ECO:0000256" key="8">
    <source>
        <dbReference type="ARBA" id="ARBA00022679"/>
    </source>
</evidence>
<dbReference type="GO" id="GO:0032263">
    <property type="term" value="P:GMP salvage"/>
    <property type="evidence" value="ECO:0007669"/>
    <property type="project" value="TreeGrafter"/>
</dbReference>
<gene>
    <name evidence="16" type="ORF">CCAX7_50730</name>
</gene>
<evidence type="ECO:0000256" key="4">
    <source>
        <dbReference type="ARBA" id="ARBA00004676"/>
    </source>
</evidence>
<evidence type="ECO:0000256" key="14">
    <source>
        <dbReference type="ARBA" id="ARBA00049402"/>
    </source>
</evidence>
<sequence length="189" mass="20924">MASVQMDLEEDVAEVLLTQEQIATRVAELGAQISQDYAGKDLMLICILKGANIFLADLVRQITIPVAYDFVAVSSYGADTKSSGVVRILKDLDESVESKHVLVVEDIVDTGLTLRLSYLLENLRSRRAASVKVCTLLDKPVRRRVDVPVDYFGFKVEDQFVVGYGLDYQGKYRSLPYIGVLKPEIYGGG</sequence>
<dbReference type="InterPro" id="IPR005904">
    <property type="entry name" value="Hxn_phspho_trans"/>
</dbReference>
<dbReference type="Pfam" id="PF00156">
    <property type="entry name" value="Pribosyltran"/>
    <property type="match status" value="1"/>
</dbReference>
<dbReference type="PANTHER" id="PTHR43340:SF1">
    <property type="entry name" value="HYPOXANTHINE PHOSPHORIBOSYLTRANSFERASE"/>
    <property type="match status" value="1"/>
</dbReference>
<dbReference type="InterPro" id="IPR000836">
    <property type="entry name" value="PRTase_dom"/>
</dbReference>
<evidence type="ECO:0000256" key="2">
    <source>
        <dbReference type="ARBA" id="ARBA00004496"/>
    </source>
</evidence>
<dbReference type="InterPro" id="IPR050408">
    <property type="entry name" value="HGPRT"/>
</dbReference>
<dbReference type="GO" id="GO:0046100">
    <property type="term" value="P:hypoxanthine metabolic process"/>
    <property type="evidence" value="ECO:0007669"/>
    <property type="project" value="TreeGrafter"/>
</dbReference>
<comment type="subcellular location">
    <subcellularLocation>
        <location evidence="2 15">Cytoplasm</location>
    </subcellularLocation>
</comment>
<evidence type="ECO:0000256" key="9">
    <source>
        <dbReference type="ARBA" id="ARBA00022723"/>
    </source>
</evidence>
<evidence type="ECO:0000256" key="12">
    <source>
        <dbReference type="ARBA" id="ARBA00022842"/>
    </source>
</evidence>
<name>A0A402CPB4_9BACT</name>
<comment type="catalytic activity">
    <reaction evidence="14">
        <text>IMP + diphosphate = hypoxanthine + 5-phospho-alpha-D-ribose 1-diphosphate</text>
        <dbReference type="Rhea" id="RHEA:17973"/>
        <dbReference type="ChEBI" id="CHEBI:17368"/>
        <dbReference type="ChEBI" id="CHEBI:33019"/>
        <dbReference type="ChEBI" id="CHEBI:58017"/>
        <dbReference type="ChEBI" id="CHEBI:58053"/>
        <dbReference type="EC" id="2.4.2.8"/>
    </reaction>
    <physiologicalReaction direction="right-to-left" evidence="14">
        <dbReference type="Rhea" id="RHEA:17975"/>
    </physiologicalReaction>
</comment>
<keyword evidence="10 15" id="KW-0660">Purine salvage</keyword>
<evidence type="ECO:0000256" key="6">
    <source>
        <dbReference type="ARBA" id="ARBA00022490"/>
    </source>
</evidence>
<evidence type="ECO:0000256" key="15">
    <source>
        <dbReference type="RuleBase" id="RU364099"/>
    </source>
</evidence>
<evidence type="ECO:0000256" key="10">
    <source>
        <dbReference type="ARBA" id="ARBA00022726"/>
    </source>
</evidence>
<dbReference type="FunCoup" id="A0A402CPB4">
    <property type="interactions" value="322"/>
</dbReference>
<comment type="similarity">
    <text evidence="5 15">Belongs to the purine/pyrimidine phosphoribosyltransferase family.</text>
</comment>
<dbReference type="GO" id="GO:0006166">
    <property type="term" value="P:purine ribonucleoside salvage"/>
    <property type="evidence" value="ECO:0007669"/>
    <property type="project" value="UniProtKB-KW"/>
</dbReference>
<dbReference type="KEGG" id="ccot:CCAX7_50730"/>
<dbReference type="Gene3D" id="3.40.50.2020">
    <property type="match status" value="1"/>
</dbReference>
<dbReference type="InterPro" id="IPR029057">
    <property type="entry name" value="PRTase-like"/>
</dbReference>
<protein>
    <recommendedName>
        <fullName evidence="15">Hypoxanthine phosphoribosyltransferase</fullName>
        <ecNumber evidence="15">2.4.2.8</ecNumber>
    </recommendedName>
</protein>
<dbReference type="AlphaFoldDB" id="A0A402CPB4"/>
<evidence type="ECO:0000313" key="16">
    <source>
        <dbReference type="EMBL" id="BDI33022.1"/>
    </source>
</evidence>
<dbReference type="NCBIfam" id="TIGR01203">
    <property type="entry name" value="HGPRTase"/>
    <property type="match status" value="1"/>
</dbReference>
<dbReference type="SUPFAM" id="SSF53271">
    <property type="entry name" value="PRTase-like"/>
    <property type="match status" value="1"/>
</dbReference>
<evidence type="ECO:0000256" key="7">
    <source>
        <dbReference type="ARBA" id="ARBA00022676"/>
    </source>
</evidence>
<comment type="pathway">
    <text evidence="3 15">Purine metabolism; IMP biosynthesis via salvage pathway; IMP from hypoxanthine: step 1/1.</text>
</comment>
<dbReference type="CDD" id="cd06223">
    <property type="entry name" value="PRTases_typeI"/>
    <property type="match status" value="1"/>
</dbReference>
<dbReference type="GO" id="GO:0004422">
    <property type="term" value="F:hypoxanthine phosphoribosyltransferase activity"/>
    <property type="evidence" value="ECO:0007669"/>
    <property type="project" value="InterPro"/>
</dbReference>
<dbReference type="GO" id="GO:0005829">
    <property type="term" value="C:cytosol"/>
    <property type="evidence" value="ECO:0007669"/>
    <property type="project" value="TreeGrafter"/>
</dbReference>
<dbReference type="GO" id="GO:0032264">
    <property type="term" value="P:IMP salvage"/>
    <property type="evidence" value="ECO:0007669"/>
    <property type="project" value="UniProtKB-UniPathway"/>
</dbReference>
<comment type="catalytic activity">
    <reaction evidence="13">
        <text>GMP + diphosphate = guanine + 5-phospho-alpha-D-ribose 1-diphosphate</text>
        <dbReference type="Rhea" id="RHEA:25424"/>
        <dbReference type="ChEBI" id="CHEBI:16235"/>
        <dbReference type="ChEBI" id="CHEBI:33019"/>
        <dbReference type="ChEBI" id="CHEBI:58017"/>
        <dbReference type="ChEBI" id="CHEBI:58115"/>
        <dbReference type="EC" id="2.4.2.8"/>
    </reaction>
    <physiologicalReaction direction="right-to-left" evidence="13">
        <dbReference type="Rhea" id="RHEA:25426"/>
    </physiologicalReaction>
</comment>
<dbReference type="GO" id="GO:0000166">
    <property type="term" value="F:nucleotide binding"/>
    <property type="evidence" value="ECO:0007669"/>
    <property type="project" value="UniProtKB-KW"/>
</dbReference>
<dbReference type="GO" id="GO:0000287">
    <property type="term" value="F:magnesium ion binding"/>
    <property type="evidence" value="ECO:0007669"/>
    <property type="project" value="TreeGrafter"/>
</dbReference>
<evidence type="ECO:0000256" key="11">
    <source>
        <dbReference type="ARBA" id="ARBA00022741"/>
    </source>
</evidence>